<evidence type="ECO:0000256" key="1">
    <source>
        <dbReference type="ARBA" id="ARBA00004141"/>
    </source>
</evidence>
<reference evidence="8" key="1">
    <citation type="journal article" date="2023" name="Mol. Phylogenet. Evol.">
        <title>Genome-scale phylogeny and comparative genomics of the fungal order Sordariales.</title>
        <authorList>
            <person name="Hensen N."/>
            <person name="Bonometti L."/>
            <person name="Westerberg I."/>
            <person name="Brannstrom I.O."/>
            <person name="Guillou S."/>
            <person name="Cros-Aarteil S."/>
            <person name="Calhoun S."/>
            <person name="Haridas S."/>
            <person name="Kuo A."/>
            <person name="Mondo S."/>
            <person name="Pangilinan J."/>
            <person name="Riley R."/>
            <person name="LaButti K."/>
            <person name="Andreopoulos B."/>
            <person name="Lipzen A."/>
            <person name="Chen C."/>
            <person name="Yan M."/>
            <person name="Daum C."/>
            <person name="Ng V."/>
            <person name="Clum A."/>
            <person name="Steindorff A."/>
            <person name="Ohm R.A."/>
            <person name="Martin F."/>
            <person name="Silar P."/>
            <person name="Natvig D.O."/>
            <person name="Lalanne C."/>
            <person name="Gautier V."/>
            <person name="Ament-Velasquez S.L."/>
            <person name="Kruys A."/>
            <person name="Hutchinson M.I."/>
            <person name="Powell A.J."/>
            <person name="Barry K."/>
            <person name="Miller A.N."/>
            <person name="Grigoriev I.V."/>
            <person name="Debuchy R."/>
            <person name="Gladieux P."/>
            <person name="Hiltunen Thoren M."/>
            <person name="Johannesson H."/>
        </authorList>
    </citation>
    <scope>NUCLEOTIDE SEQUENCE</scope>
    <source>
        <strain evidence="8">CBS 757.83</strain>
    </source>
</reference>
<proteinExistence type="inferred from homology"/>
<comment type="similarity">
    <text evidence="2">Belongs to the ADIPOR family.</text>
</comment>
<name>A0AAN6PZW6_9PEZI</name>
<feature type="transmembrane region" description="Helical" evidence="7">
    <location>
        <begin position="274"/>
        <end position="291"/>
    </location>
</feature>
<feature type="transmembrane region" description="Helical" evidence="7">
    <location>
        <begin position="66"/>
        <end position="86"/>
    </location>
</feature>
<dbReference type="InterPro" id="IPR004254">
    <property type="entry name" value="AdipoR/HlyIII-related"/>
</dbReference>
<dbReference type="Pfam" id="PF03006">
    <property type="entry name" value="HlyIII"/>
    <property type="match status" value="1"/>
</dbReference>
<keyword evidence="6" id="KW-0862">Zinc</keyword>
<gene>
    <name evidence="8" type="ORF">N658DRAFT_567243</name>
</gene>
<evidence type="ECO:0000256" key="4">
    <source>
        <dbReference type="ARBA" id="ARBA00022989"/>
    </source>
</evidence>
<feature type="transmembrane region" description="Helical" evidence="7">
    <location>
        <begin position="170"/>
        <end position="191"/>
    </location>
</feature>
<feature type="binding site" evidence="6">
    <location>
        <position position="276"/>
    </location>
    <ligand>
        <name>Zn(2+)</name>
        <dbReference type="ChEBI" id="CHEBI:29105"/>
    </ligand>
</feature>
<evidence type="ECO:0000256" key="7">
    <source>
        <dbReference type="SAM" id="Phobius"/>
    </source>
</evidence>
<evidence type="ECO:0000256" key="5">
    <source>
        <dbReference type="ARBA" id="ARBA00023136"/>
    </source>
</evidence>
<evidence type="ECO:0000256" key="3">
    <source>
        <dbReference type="ARBA" id="ARBA00022692"/>
    </source>
</evidence>
<feature type="transmembrane region" description="Helical" evidence="7">
    <location>
        <begin position="234"/>
        <end position="254"/>
    </location>
</feature>
<sequence length="305" mass="33819">MAPRNGTAAFETSAEAIETAVLRLLHWDDLPSWRRDNAFILSGYRPTTHSLGASVRSLFHLHNESVNVWSHLAGSLAFALAGAYYYHYCRALVGPRYAAASAADALVFACFFGSAFACLGMSAVYHLLCNHSEAVARWGNKLDYTGIVFLIVGSYVPALWYGFFCDAGLLTAYLGAIVLLGLGCVVVSWFEHFRTPAWRPYRALMYVALGLSGVVPILHALTSRGYRELDERMGLSWVILQGALYIFGALVYAVRFPERRYPGKFDIWGSSHQIFHVFVLLAAATHLYGMTRAFDFHHSILGAQC</sequence>
<protein>
    <submittedName>
        <fullName evidence="8">HlyIII-domain-containing protein</fullName>
    </submittedName>
</protein>
<keyword evidence="9" id="KW-1185">Reference proteome</keyword>
<dbReference type="Proteomes" id="UP001305647">
    <property type="component" value="Unassembled WGS sequence"/>
</dbReference>
<evidence type="ECO:0000256" key="2">
    <source>
        <dbReference type="ARBA" id="ARBA00007018"/>
    </source>
</evidence>
<organism evidence="8 9">
    <name type="scientific">Parathielavia hyrcaniae</name>
    <dbReference type="NCBI Taxonomy" id="113614"/>
    <lineage>
        <taxon>Eukaryota</taxon>
        <taxon>Fungi</taxon>
        <taxon>Dikarya</taxon>
        <taxon>Ascomycota</taxon>
        <taxon>Pezizomycotina</taxon>
        <taxon>Sordariomycetes</taxon>
        <taxon>Sordariomycetidae</taxon>
        <taxon>Sordariales</taxon>
        <taxon>Chaetomiaceae</taxon>
        <taxon>Parathielavia</taxon>
    </lineage>
</organism>
<keyword evidence="6" id="KW-0479">Metal-binding</keyword>
<evidence type="ECO:0000256" key="6">
    <source>
        <dbReference type="PIRSR" id="PIRSR604254-1"/>
    </source>
</evidence>
<evidence type="ECO:0000313" key="9">
    <source>
        <dbReference type="Proteomes" id="UP001305647"/>
    </source>
</evidence>
<feature type="transmembrane region" description="Helical" evidence="7">
    <location>
        <begin position="203"/>
        <end position="222"/>
    </location>
</feature>
<dbReference type="EMBL" id="MU863638">
    <property type="protein sequence ID" value="KAK4100923.1"/>
    <property type="molecule type" value="Genomic_DNA"/>
</dbReference>
<reference evidence="8" key="2">
    <citation type="submission" date="2023-05" db="EMBL/GenBank/DDBJ databases">
        <authorList>
            <consortium name="Lawrence Berkeley National Laboratory"/>
            <person name="Steindorff A."/>
            <person name="Hensen N."/>
            <person name="Bonometti L."/>
            <person name="Westerberg I."/>
            <person name="Brannstrom I.O."/>
            <person name="Guillou S."/>
            <person name="Cros-Aarteil S."/>
            <person name="Calhoun S."/>
            <person name="Haridas S."/>
            <person name="Kuo A."/>
            <person name="Mondo S."/>
            <person name="Pangilinan J."/>
            <person name="Riley R."/>
            <person name="Labutti K."/>
            <person name="Andreopoulos B."/>
            <person name="Lipzen A."/>
            <person name="Chen C."/>
            <person name="Yanf M."/>
            <person name="Daum C."/>
            <person name="Ng V."/>
            <person name="Clum A."/>
            <person name="Ohm R."/>
            <person name="Martin F."/>
            <person name="Silar P."/>
            <person name="Natvig D."/>
            <person name="Lalanne C."/>
            <person name="Gautier V."/>
            <person name="Ament-Velasquez S.L."/>
            <person name="Kruys A."/>
            <person name="Hutchinson M.I."/>
            <person name="Powell A.J."/>
            <person name="Barry K."/>
            <person name="Miller A.N."/>
            <person name="Grigoriev I.V."/>
            <person name="Debuchy R."/>
            <person name="Gladieux P."/>
            <person name="Thoren M.H."/>
            <person name="Johannesson H."/>
        </authorList>
    </citation>
    <scope>NUCLEOTIDE SEQUENCE</scope>
    <source>
        <strain evidence="8">CBS 757.83</strain>
    </source>
</reference>
<dbReference type="PANTHER" id="PTHR20855">
    <property type="entry name" value="ADIPOR/PROGESTIN RECEPTOR-RELATED"/>
    <property type="match status" value="1"/>
</dbReference>
<dbReference type="GO" id="GO:0006882">
    <property type="term" value="P:intracellular zinc ion homeostasis"/>
    <property type="evidence" value="ECO:0007669"/>
    <property type="project" value="TreeGrafter"/>
</dbReference>
<dbReference type="AlphaFoldDB" id="A0AAN6PZW6"/>
<keyword evidence="4 7" id="KW-1133">Transmembrane helix</keyword>
<dbReference type="PANTHER" id="PTHR20855:SF52">
    <property type="entry name" value="ADIPONECTIN RECEPTOR PROTEIN"/>
    <property type="match status" value="1"/>
</dbReference>
<feature type="binding site" evidence="6">
    <location>
        <position position="272"/>
    </location>
    <ligand>
        <name>Zn(2+)</name>
        <dbReference type="ChEBI" id="CHEBI:29105"/>
    </ligand>
</feature>
<dbReference type="GO" id="GO:0046872">
    <property type="term" value="F:metal ion binding"/>
    <property type="evidence" value="ECO:0007669"/>
    <property type="project" value="UniProtKB-KW"/>
</dbReference>
<feature type="transmembrane region" description="Helical" evidence="7">
    <location>
        <begin position="142"/>
        <end position="164"/>
    </location>
</feature>
<keyword evidence="3 7" id="KW-0812">Transmembrane</keyword>
<evidence type="ECO:0000313" key="8">
    <source>
        <dbReference type="EMBL" id="KAK4100923.1"/>
    </source>
</evidence>
<feature type="transmembrane region" description="Helical" evidence="7">
    <location>
        <begin position="106"/>
        <end position="130"/>
    </location>
</feature>
<accession>A0AAN6PZW6</accession>
<comment type="caution">
    <text evidence="8">The sequence shown here is derived from an EMBL/GenBank/DDBJ whole genome shotgun (WGS) entry which is preliminary data.</text>
</comment>
<dbReference type="GO" id="GO:0038023">
    <property type="term" value="F:signaling receptor activity"/>
    <property type="evidence" value="ECO:0007669"/>
    <property type="project" value="TreeGrafter"/>
</dbReference>
<keyword evidence="5 7" id="KW-0472">Membrane</keyword>
<feature type="binding site" evidence="6">
    <location>
        <position position="126"/>
    </location>
    <ligand>
        <name>Zn(2+)</name>
        <dbReference type="ChEBI" id="CHEBI:29105"/>
    </ligand>
</feature>
<dbReference type="GO" id="GO:0016020">
    <property type="term" value="C:membrane"/>
    <property type="evidence" value="ECO:0007669"/>
    <property type="project" value="UniProtKB-SubCell"/>
</dbReference>
<comment type="subcellular location">
    <subcellularLocation>
        <location evidence="1">Membrane</location>
        <topology evidence="1">Multi-pass membrane protein</topology>
    </subcellularLocation>
</comment>